<dbReference type="AlphaFoldDB" id="A0A3M9NFB6"/>
<gene>
    <name evidence="5" type="ORF">EFY79_10720</name>
</gene>
<evidence type="ECO:0000256" key="1">
    <source>
        <dbReference type="ARBA" id="ARBA00009275"/>
    </source>
</evidence>
<dbReference type="OrthoDB" id="9810005at2"/>
<dbReference type="GO" id="GO:0046872">
    <property type="term" value="F:metal ion binding"/>
    <property type="evidence" value="ECO:0007669"/>
    <property type="project" value="UniProtKB-KW"/>
</dbReference>
<name>A0A3M9NFB6_9BACT</name>
<evidence type="ECO:0000256" key="2">
    <source>
        <dbReference type="ARBA" id="ARBA00022723"/>
    </source>
</evidence>
<dbReference type="GO" id="GO:0005829">
    <property type="term" value="C:cytosol"/>
    <property type="evidence" value="ECO:0007669"/>
    <property type="project" value="TreeGrafter"/>
</dbReference>
<dbReference type="PANTHER" id="PTHR46124:SF4">
    <property type="entry name" value="HYDROLASE TATD"/>
    <property type="match status" value="1"/>
</dbReference>
<dbReference type="PANTHER" id="PTHR46124">
    <property type="entry name" value="D-AMINOACYL-TRNA DEACYLASE"/>
    <property type="match status" value="1"/>
</dbReference>
<dbReference type="PROSITE" id="PS01091">
    <property type="entry name" value="TATD_3"/>
    <property type="match status" value="1"/>
</dbReference>
<evidence type="ECO:0000313" key="6">
    <source>
        <dbReference type="Proteomes" id="UP000267223"/>
    </source>
</evidence>
<dbReference type="Proteomes" id="UP000267223">
    <property type="component" value="Unassembled WGS sequence"/>
</dbReference>
<comment type="similarity">
    <text evidence="1">Belongs to the metallo-dependent hydrolases superfamily. TatD-type hydrolase family.</text>
</comment>
<protein>
    <submittedName>
        <fullName evidence="5">TatD family deoxyribonuclease</fullName>
    </submittedName>
</protein>
<comment type="caution">
    <text evidence="5">The sequence shown here is derived from an EMBL/GenBank/DDBJ whole genome shotgun (WGS) entry which is preliminary data.</text>
</comment>
<dbReference type="NCBIfam" id="TIGR00010">
    <property type="entry name" value="YchF/TatD family DNA exonuclease"/>
    <property type="match status" value="1"/>
</dbReference>
<dbReference type="InterPro" id="IPR015991">
    <property type="entry name" value="TatD/YcfH-like"/>
</dbReference>
<dbReference type="FunFam" id="3.20.20.140:FF:000005">
    <property type="entry name" value="TatD family hydrolase"/>
    <property type="match status" value="1"/>
</dbReference>
<accession>A0A3M9NFB6</accession>
<feature type="binding site" evidence="4">
    <location>
        <position position="155"/>
    </location>
    <ligand>
        <name>a divalent metal cation</name>
        <dbReference type="ChEBI" id="CHEBI:60240"/>
        <label>2</label>
    </ligand>
</feature>
<evidence type="ECO:0000256" key="4">
    <source>
        <dbReference type="PIRSR" id="PIRSR005902-1"/>
    </source>
</evidence>
<sequence>MKLIDTHTHLYVNEFVSDIDEVVKRANAEGVEKFYLPAIDSSETEALLALEKRYPDRIFAMAGLHPCSVKENFNEELDKVEAQLLQREFAAIGETGLDFYWDKTFMEQQYQSLEKHIHWAIQYKRPLVIHTRNSMQETIDFVKKFKGQGLFGVFHCFSGSLQHAKEIIDTGFLLGIGGVLTFKNSGLADVIKDVDLKHLVLETDAPYLAPVPFRGKRNESSYIKYVAMKLAEIKDISPETVAQQTTENAEALFSVK</sequence>
<keyword evidence="2 4" id="KW-0479">Metal-binding</keyword>
<organism evidence="5 6">
    <name type="scientific">Hanamia caeni</name>
    <dbReference type="NCBI Taxonomy" id="2294116"/>
    <lineage>
        <taxon>Bacteria</taxon>
        <taxon>Pseudomonadati</taxon>
        <taxon>Bacteroidota</taxon>
        <taxon>Chitinophagia</taxon>
        <taxon>Chitinophagales</taxon>
        <taxon>Chitinophagaceae</taxon>
        <taxon>Hanamia</taxon>
    </lineage>
</organism>
<dbReference type="InterPro" id="IPR018228">
    <property type="entry name" value="DNase_TatD-rel_CS"/>
</dbReference>
<dbReference type="RefSeq" id="WP_123120708.1">
    <property type="nucleotide sequence ID" value="NZ_RJJR01000008.1"/>
</dbReference>
<dbReference type="CDD" id="cd01310">
    <property type="entry name" value="TatD_DNAse"/>
    <property type="match status" value="1"/>
</dbReference>
<dbReference type="EMBL" id="RJJR01000008">
    <property type="protein sequence ID" value="RNI36155.1"/>
    <property type="molecule type" value="Genomic_DNA"/>
</dbReference>
<evidence type="ECO:0000256" key="3">
    <source>
        <dbReference type="ARBA" id="ARBA00022801"/>
    </source>
</evidence>
<dbReference type="PIRSF" id="PIRSF005902">
    <property type="entry name" value="DNase_TatD"/>
    <property type="match status" value="1"/>
</dbReference>
<feature type="binding site" evidence="4">
    <location>
        <position position="204"/>
    </location>
    <ligand>
        <name>a divalent metal cation</name>
        <dbReference type="ChEBI" id="CHEBI:60240"/>
        <label>1</label>
    </ligand>
</feature>
<feature type="binding site" evidence="4">
    <location>
        <position position="7"/>
    </location>
    <ligand>
        <name>a divalent metal cation</name>
        <dbReference type="ChEBI" id="CHEBI:60240"/>
        <label>1</label>
    </ligand>
</feature>
<dbReference type="SUPFAM" id="SSF51556">
    <property type="entry name" value="Metallo-dependent hydrolases"/>
    <property type="match status" value="1"/>
</dbReference>
<proteinExistence type="inferred from homology"/>
<dbReference type="Pfam" id="PF01026">
    <property type="entry name" value="TatD_DNase"/>
    <property type="match status" value="1"/>
</dbReference>
<feature type="binding site" evidence="4">
    <location>
        <position position="130"/>
    </location>
    <ligand>
        <name>a divalent metal cation</name>
        <dbReference type="ChEBI" id="CHEBI:60240"/>
        <label>2</label>
    </ligand>
</feature>
<dbReference type="Gene3D" id="3.20.20.140">
    <property type="entry name" value="Metal-dependent hydrolases"/>
    <property type="match status" value="1"/>
</dbReference>
<dbReference type="GO" id="GO:0004536">
    <property type="term" value="F:DNA nuclease activity"/>
    <property type="evidence" value="ECO:0007669"/>
    <property type="project" value="InterPro"/>
</dbReference>
<dbReference type="InterPro" id="IPR001130">
    <property type="entry name" value="TatD-like"/>
</dbReference>
<keyword evidence="3" id="KW-0378">Hydrolase</keyword>
<evidence type="ECO:0000313" key="5">
    <source>
        <dbReference type="EMBL" id="RNI36155.1"/>
    </source>
</evidence>
<feature type="binding site" evidence="4">
    <location>
        <position position="9"/>
    </location>
    <ligand>
        <name>a divalent metal cation</name>
        <dbReference type="ChEBI" id="CHEBI:60240"/>
        <label>1</label>
    </ligand>
</feature>
<feature type="binding site" evidence="4">
    <location>
        <position position="94"/>
    </location>
    <ligand>
        <name>a divalent metal cation</name>
        <dbReference type="ChEBI" id="CHEBI:60240"/>
        <label>1</label>
    </ligand>
</feature>
<dbReference type="GO" id="GO:0016788">
    <property type="term" value="F:hydrolase activity, acting on ester bonds"/>
    <property type="evidence" value="ECO:0007669"/>
    <property type="project" value="InterPro"/>
</dbReference>
<dbReference type="InterPro" id="IPR032466">
    <property type="entry name" value="Metal_Hydrolase"/>
</dbReference>
<reference evidence="5 6" key="1">
    <citation type="submission" date="2018-11" db="EMBL/GenBank/DDBJ databases">
        <title>Draft genome sequence of Ferruginibacter sp. BO-59.</title>
        <authorList>
            <person name="Im W.T."/>
        </authorList>
    </citation>
    <scope>NUCLEOTIDE SEQUENCE [LARGE SCALE GENOMIC DNA]</scope>
    <source>
        <strain evidence="5 6">BO-59</strain>
    </source>
</reference>
<keyword evidence="6" id="KW-1185">Reference proteome</keyword>